<proteinExistence type="predicted"/>
<dbReference type="InterPro" id="IPR021558">
    <property type="entry name" value="MazE-like"/>
</dbReference>
<dbReference type="Proteomes" id="UP001217476">
    <property type="component" value="Chromosome"/>
</dbReference>
<accession>A0AAJ5VQS9</accession>
<dbReference type="AlphaFoldDB" id="A0AAJ5VQS9"/>
<evidence type="ECO:0000313" key="3">
    <source>
        <dbReference type="Proteomes" id="UP001217476"/>
    </source>
</evidence>
<dbReference type="EMBL" id="CP119312">
    <property type="protein sequence ID" value="WEK03041.1"/>
    <property type="molecule type" value="Genomic_DNA"/>
</dbReference>
<feature type="region of interest" description="Disordered" evidence="1">
    <location>
        <begin position="51"/>
        <end position="76"/>
    </location>
</feature>
<evidence type="ECO:0000313" key="2">
    <source>
        <dbReference type="EMBL" id="WEK03041.1"/>
    </source>
</evidence>
<gene>
    <name evidence="2" type="ORF">P0Y65_12590</name>
</gene>
<sequence length="76" mass="8459">MSRSAKRNTEIDEAAMRAKGLVPKTIWVPDVDAPGLVEEYARQVRLVAESDAQDPSIESFSQAALEDLDLPPYDER</sequence>
<evidence type="ECO:0000256" key="1">
    <source>
        <dbReference type="SAM" id="MobiDB-lite"/>
    </source>
</evidence>
<protein>
    <submittedName>
        <fullName evidence="2">DUF3018 family protein</fullName>
    </submittedName>
</protein>
<name>A0AAJ5VQS9_9HYPH</name>
<reference evidence="2" key="1">
    <citation type="submission" date="2023-03" db="EMBL/GenBank/DDBJ databases">
        <title>Andean soil-derived lignocellulolytic bacterial consortium as a source of novel taxa and putative plastic-active enzymes.</title>
        <authorList>
            <person name="Diaz-Garcia L."/>
            <person name="Chuvochina M."/>
            <person name="Feuerriegel G."/>
            <person name="Bunk B."/>
            <person name="Sproer C."/>
            <person name="Streit W.R."/>
            <person name="Rodriguez L.M."/>
            <person name="Overmann J."/>
            <person name="Jimenez D.J."/>
        </authorList>
    </citation>
    <scope>NUCLEOTIDE SEQUENCE</scope>
    <source>
        <strain evidence="2">MAG 4196</strain>
    </source>
</reference>
<organism evidence="2 3">
    <name type="scientific">Candidatus Devosia phytovorans</name>
    <dbReference type="NCBI Taxonomy" id="3121372"/>
    <lineage>
        <taxon>Bacteria</taxon>
        <taxon>Pseudomonadati</taxon>
        <taxon>Pseudomonadota</taxon>
        <taxon>Alphaproteobacteria</taxon>
        <taxon>Hyphomicrobiales</taxon>
        <taxon>Devosiaceae</taxon>
        <taxon>Devosia</taxon>
    </lineage>
</organism>
<dbReference type="Pfam" id="PF11455">
    <property type="entry name" value="MazE-like"/>
    <property type="match status" value="1"/>
</dbReference>